<feature type="compositionally biased region" description="Basic and acidic residues" evidence="1">
    <location>
        <begin position="86"/>
        <end position="96"/>
    </location>
</feature>
<name>A0A8T2ID98_9PIPI</name>
<accession>A0A8T2ID98</accession>
<feature type="region of interest" description="Disordered" evidence="1">
    <location>
        <begin position="77"/>
        <end position="97"/>
    </location>
</feature>
<gene>
    <name evidence="2" type="ORF">GDO86_018392</name>
</gene>
<reference evidence="2" key="1">
    <citation type="thesis" date="2020" institute="ProQuest LLC" country="789 East Eisenhower Parkway, Ann Arbor, MI, USA">
        <title>Comparative Genomics and Chromosome Evolution.</title>
        <authorList>
            <person name="Mudd A.B."/>
        </authorList>
    </citation>
    <scope>NUCLEOTIDE SEQUENCE</scope>
    <source>
        <strain evidence="2">Female2</strain>
        <tissue evidence="2">Blood</tissue>
    </source>
</reference>
<dbReference type="OrthoDB" id="10263264at2759"/>
<organism evidence="2 3">
    <name type="scientific">Hymenochirus boettgeri</name>
    <name type="common">Congo dwarf clawed frog</name>
    <dbReference type="NCBI Taxonomy" id="247094"/>
    <lineage>
        <taxon>Eukaryota</taxon>
        <taxon>Metazoa</taxon>
        <taxon>Chordata</taxon>
        <taxon>Craniata</taxon>
        <taxon>Vertebrata</taxon>
        <taxon>Euteleostomi</taxon>
        <taxon>Amphibia</taxon>
        <taxon>Batrachia</taxon>
        <taxon>Anura</taxon>
        <taxon>Pipoidea</taxon>
        <taxon>Pipidae</taxon>
        <taxon>Pipinae</taxon>
        <taxon>Hymenochirus</taxon>
    </lineage>
</organism>
<dbReference type="AlphaFoldDB" id="A0A8T2ID98"/>
<feature type="non-terminal residue" evidence="2">
    <location>
        <position position="118"/>
    </location>
</feature>
<keyword evidence="3" id="KW-1185">Reference proteome</keyword>
<dbReference type="Proteomes" id="UP000812440">
    <property type="component" value="Unassembled WGS sequence"/>
</dbReference>
<sequence length="118" mass="12878">SVLTYQPSTIRAGKVTGLDLNSVHPSVAGYTDPFPAISGIPTDLPGLDFLSLVSVDSQYYPPMFLDSLNAAMSTNRMPGKQRTLSSHHESSAREAVSEENILRMSLRDFQHIQMPPSS</sequence>
<proteinExistence type="predicted"/>
<comment type="caution">
    <text evidence="2">The sequence shown here is derived from an EMBL/GenBank/DDBJ whole genome shotgun (WGS) entry which is preliminary data.</text>
</comment>
<protein>
    <submittedName>
        <fullName evidence="2">Uncharacterized protein</fullName>
    </submittedName>
</protein>
<evidence type="ECO:0000313" key="2">
    <source>
        <dbReference type="EMBL" id="KAG8429060.1"/>
    </source>
</evidence>
<evidence type="ECO:0000313" key="3">
    <source>
        <dbReference type="Proteomes" id="UP000812440"/>
    </source>
</evidence>
<dbReference type="EMBL" id="JAACNH010014378">
    <property type="protein sequence ID" value="KAG8429060.1"/>
    <property type="molecule type" value="Genomic_DNA"/>
</dbReference>
<evidence type="ECO:0000256" key="1">
    <source>
        <dbReference type="SAM" id="MobiDB-lite"/>
    </source>
</evidence>